<dbReference type="Pfam" id="PF22725">
    <property type="entry name" value="GFO_IDH_MocA_C3"/>
    <property type="match status" value="1"/>
</dbReference>
<dbReference type="SUPFAM" id="SSF55347">
    <property type="entry name" value="Glyceraldehyde-3-phosphate dehydrogenase-like, C-terminal domain"/>
    <property type="match status" value="1"/>
</dbReference>
<dbReference type="Proteomes" id="UP000188603">
    <property type="component" value="Chromosome"/>
</dbReference>
<sequence>MKKLKIGVIGCGSIARQRHLPEYAAHSQAEITSVCDIVLERSREVAEQYGAVPFTRYEDLLASDVDAVSVCTPNYLHAPVTLAALNAGKHVLCEKPMATTKDDALSMMEAAEKNGKKLMIAHNQRFVRSHVKAKQLLEKGEIGRIYSFRTTFGHAGPENWSIDGGDSWFFHKHEASFGALGDLGVHKADLIRFLLGEEVVEVAAFVETLAKSHATVDDNAVCILKTESGIVGSLAASWSYVSEEDNTTMIYGEKAILRLEDDPNHALVVQYHNGEVVKYALGNIQSNAADGQTQSHVVDAFVRCIVNDTPPPVSGREGLRALHIILAALESNEKKRVIRLDYSS</sequence>
<evidence type="ECO:0000313" key="3">
    <source>
        <dbReference type="EMBL" id="AQS56392.1"/>
    </source>
</evidence>
<dbReference type="KEGG" id="ntr:B0W44_12110"/>
<evidence type="ECO:0000259" key="1">
    <source>
        <dbReference type="Pfam" id="PF01408"/>
    </source>
</evidence>
<dbReference type="InterPro" id="IPR000683">
    <property type="entry name" value="Gfo/Idh/MocA-like_OxRdtase_N"/>
</dbReference>
<dbReference type="EMBL" id="CP019699">
    <property type="protein sequence ID" value="AQS56392.1"/>
    <property type="molecule type" value="Genomic_DNA"/>
</dbReference>
<dbReference type="Gene3D" id="3.40.50.720">
    <property type="entry name" value="NAD(P)-binding Rossmann-like Domain"/>
    <property type="match status" value="1"/>
</dbReference>
<dbReference type="AlphaFoldDB" id="A0A1U9K8M7"/>
<organism evidence="3 4">
    <name type="scientific">Novibacillus thermophilus</name>
    <dbReference type="NCBI Taxonomy" id="1471761"/>
    <lineage>
        <taxon>Bacteria</taxon>
        <taxon>Bacillati</taxon>
        <taxon>Bacillota</taxon>
        <taxon>Bacilli</taxon>
        <taxon>Bacillales</taxon>
        <taxon>Thermoactinomycetaceae</taxon>
        <taxon>Novibacillus</taxon>
    </lineage>
</organism>
<dbReference type="Gene3D" id="3.30.360.10">
    <property type="entry name" value="Dihydrodipicolinate Reductase, domain 2"/>
    <property type="match status" value="1"/>
</dbReference>
<dbReference type="InterPro" id="IPR036291">
    <property type="entry name" value="NAD(P)-bd_dom_sf"/>
</dbReference>
<dbReference type="InterPro" id="IPR051450">
    <property type="entry name" value="Gfo/Idh/MocA_Oxidoreductases"/>
</dbReference>
<dbReference type="InterPro" id="IPR055170">
    <property type="entry name" value="GFO_IDH_MocA-like_dom"/>
</dbReference>
<keyword evidence="4" id="KW-1185">Reference proteome</keyword>
<evidence type="ECO:0000313" key="4">
    <source>
        <dbReference type="Proteomes" id="UP000188603"/>
    </source>
</evidence>
<reference evidence="3 4" key="1">
    <citation type="journal article" date="2015" name="Int. J. Syst. Evol. Microbiol.">
        <title>Novibacillus thermophilus gen. nov., sp. nov., a Gram-staining-negative and moderately thermophilic member of the family Thermoactinomycetaceae.</title>
        <authorList>
            <person name="Yang G."/>
            <person name="Chen J."/>
            <person name="Zhou S."/>
        </authorList>
    </citation>
    <scope>NUCLEOTIDE SEQUENCE [LARGE SCALE GENOMIC DNA]</scope>
    <source>
        <strain evidence="3 4">SG-1</strain>
    </source>
</reference>
<gene>
    <name evidence="3" type="ORF">B0W44_12110</name>
</gene>
<dbReference type="GO" id="GO:0000166">
    <property type="term" value="F:nucleotide binding"/>
    <property type="evidence" value="ECO:0007669"/>
    <property type="project" value="InterPro"/>
</dbReference>
<dbReference type="PANTHER" id="PTHR43377">
    <property type="entry name" value="BILIVERDIN REDUCTASE A"/>
    <property type="match status" value="1"/>
</dbReference>
<evidence type="ECO:0000259" key="2">
    <source>
        <dbReference type="Pfam" id="PF22725"/>
    </source>
</evidence>
<protein>
    <submittedName>
        <fullName evidence="3">Dehydrogenase</fullName>
    </submittedName>
</protein>
<proteinExistence type="predicted"/>
<feature type="domain" description="GFO/IDH/MocA-like oxidoreductase" evidence="2">
    <location>
        <begin position="131"/>
        <end position="257"/>
    </location>
</feature>
<feature type="domain" description="Gfo/Idh/MocA-like oxidoreductase N-terminal" evidence="1">
    <location>
        <begin position="4"/>
        <end position="122"/>
    </location>
</feature>
<dbReference type="PANTHER" id="PTHR43377:SF1">
    <property type="entry name" value="BILIVERDIN REDUCTASE A"/>
    <property type="match status" value="1"/>
</dbReference>
<dbReference type="STRING" id="1471761.B0W44_12110"/>
<accession>A0A1U9K8M7</accession>
<dbReference type="SUPFAM" id="SSF51735">
    <property type="entry name" value="NAD(P)-binding Rossmann-fold domains"/>
    <property type="match status" value="1"/>
</dbReference>
<name>A0A1U9K8M7_9BACL</name>
<dbReference type="RefSeq" id="WP_077720255.1">
    <property type="nucleotide sequence ID" value="NZ_CP019699.1"/>
</dbReference>
<dbReference type="Pfam" id="PF01408">
    <property type="entry name" value="GFO_IDH_MocA"/>
    <property type="match status" value="1"/>
</dbReference>
<dbReference type="OrthoDB" id="9815825at2"/>